<reference evidence="2 3" key="2">
    <citation type="submission" date="2014-03" db="EMBL/GenBank/DDBJ databases">
        <title>The Genome Sequence of Anncaliia algerae insect isolate PRA339.</title>
        <authorList>
            <consortium name="The Broad Institute Genome Sequencing Platform"/>
            <consortium name="The Broad Institute Genome Sequencing Center for Infectious Disease"/>
            <person name="Cuomo C."/>
            <person name="Becnel J."/>
            <person name="Sanscrainte N."/>
            <person name="Walker B."/>
            <person name="Young S.K."/>
            <person name="Zeng Q."/>
            <person name="Gargeya S."/>
            <person name="Fitzgerald M."/>
            <person name="Haas B."/>
            <person name="Abouelleil A."/>
            <person name="Alvarado L."/>
            <person name="Arachchi H.M."/>
            <person name="Berlin A.M."/>
            <person name="Chapman S.B."/>
            <person name="Dewar J."/>
            <person name="Goldberg J."/>
            <person name="Griggs A."/>
            <person name="Gujja S."/>
            <person name="Hansen M."/>
            <person name="Howarth C."/>
            <person name="Imamovic A."/>
            <person name="Larimer J."/>
            <person name="McCowan C."/>
            <person name="Murphy C."/>
            <person name="Neiman D."/>
            <person name="Pearson M."/>
            <person name="Priest M."/>
            <person name="Roberts A."/>
            <person name="Saif S."/>
            <person name="Shea T."/>
            <person name="Sisk P."/>
            <person name="Sykes S."/>
            <person name="Wortman J."/>
            <person name="Nusbaum C."/>
            <person name="Birren B."/>
        </authorList>
    </citation>
    <scope>NUCLEOTIDE SEQUENCE [LARGE SCALE GENOMIC DNA]</scope>
    <source>
        <strain evidence="2 3">PRA339</strain>
    </source>
</reference>
<reference evidence="3" key="1">
    <citation type="submission" date="2013-02" db="EMBL/GenBank/DDBJ databases">
        <authorList>
            <consortium name="The Broad Institute Genome Sequencing Platform"/>
            <person name="Cuomo C."/>
            <person name="Becnel J."/>
            <person name="Sanscrainte N."/>
            <person name="Walker B."/>
            <person name="Young S.K."/>
            <person name="Zeng Q."/>
            <person name="Gargeya S."/>
            <person name="Fitzgerald M."/>
            <person name="Haas B."/>
            <person name="Abouelleil A."/>
            <person name="Alvarado L."/>
            <person name="Arachchi H.M."/>
            <person name="Berlin A.M."/>
            <person name="Chapman S.B."/>
            <person name="Dewar J."/>
            <person name="Goldberg J."/>
            <person name="Griggs A."/>
            <person name="Gujja S."/>
            <person name="Hansen M."/>
            <person name="Howarth C."/>
            <person name="Imamovic A."/>
            <person name="Larimer J."/>
            <person name="McCowan C."/>
            <person name="Murphy C."/>
            <person name="Neiman D."/>
            <person name="Pearson M."/>
            <person name="Priest M."/>
            <person name="Roberts A."/>
            <person name="Saif S."/>
            <person name="Shea T."/>
            <person name="Sisk P."/>
            <person name="Sykes S."/>
            <person name="Wortman J."/>
            <person name="Nusbaum C."/>
            <person name="Birren B."/>
        </authorList>
    </citation>
    <scope>NUCLEOTIDE SEQUENCE [LARGE SCALE GENOMIC DNA]</scope>
    <source>
        <strain evidence="3">PRA339</strain>
    </source>
</reference>
<organism evidence="2 3">
    <name type="scientific">Anncaliia algerae PRA339</name>
    <dbReference type="NCBI Taxonomy" id="1288291"/>
    <lineage>
        <taxon>Eukaryota</taxon>
        <taxon>Fungi</taxon>
        <taxon>Fungi incertae sedis</taxon>
        <taxon>Microsporidia</taxon>
        <taxon>Tubulinosematoidea</taxon>
        <taxon>Tubulinosematidae</taxon>
        <taxon>Anncaliia</taxon>
    </lineage>
</organism>
<feature type="compositionally biased region" description="Basic and acidic residues" evidence="1">
    <location>
        <begin position="9"/>
        <end position="26"/>
    </location>
</feature>
<feature type="non-terminal residue" evidence="2">
    <location>
        <position position="26"/>
    </location>
</feature>
<dbReference type="HOGENOM" id="CLU_3418521_0_0_1"/>
<dbReference type="AlphaFoldDB" id="A0A059F415"/>
<accession>A0A059F415</accession>
<evidence type="ECO:0000313" key="3">
    <source>
        <dbReference type="Proteomes" id="UP000030655"/>
    </source>
</evidence>
<sequence>MPRWPQRNINKDSVIDISSRKDRKSN</sequence>
<gene>
    <name evidence="2" type="ORF">H312_00583</name>
</gene>
<evidence type="ECO:0000313" key="2">
    <source>
        <dbReference type="EMBL" id="KCZ81940.1"/>
    </source>
</evidence>
<evidence type="ECO:0000256" key="1">
    <source>
        <dbReference type="SAM" id="MobiDB-lite"/>
    </source>
</evidence>
<feature type="region of interest" description="Disordered" evidence="1">
    <location>
        <begin position="1"/>
        <end position="26"/>
    </location>
</feature>
<keyword evidence="3" id="KW-1185">Reference proteome</keyword>
<name>A0A059F415_9MICR</name>
<dbReference type="EMBL" id="KK365134">
    <property type="protein sequence ID" value="KCZ81940.1"/>
    <property type="molecule type" value="Genomic_DNA"/>
</dbReference>
<dbReference type="VEuPathDB" id="MicrosporidiaDB:H312_00583"/>
<proteinExistence type="predicted"/>
<dbReference type="Proteomes" id="UP000030655">
    <property type="component" value="Unassembled WGS sequence"/>
</dbReference>
<protein>
    <submittedName>
        <fullName evidence="2">Uncharacterized protein</fullName>
    </submittedName>
</protein>